<dbReference type="Gene3D" id="3.30.750.44">
    <property type="match status" value="1"/>
</dbReference>
<dbReference type="Proteomes" id="UP000181790">
    <property type="component" value="Unassembled WGS sequence"/>
</dbReference>
<dbReference type="SUPFAM" id="SSF50156">
    <property type="entry name" value="PDZ domain-like"/>
    <property type="match status" value="1"/>
</dbReference>
<gene>
    <name evidence="3" type="ORF">BLX24_19820</name>
</gene>
<dbReference type="Gene3D" id="2.30.42.10">
    <property type="match status" value="1"/>
</dbReference>
<name>A0A1S2VFJ3_9BACT</name>
<protein>
    <recommendedName>
        <fullName evidence="2">Tail specific protease domain-containing protein</fullName>
    </recommendedName>
</protein>
<dbReference type="GO" id="GO:0006508">
    <property type="term" value="P:proteolysis"/>
    <property type="evidence" value="ECO:0007669"/>
    <property type="project" value="InterPro"/>
</dbReference>
<sequence length="755" mass="83887">MPLSRLRYLLLFCFCCLSGNRTFAQFPTNLGFERKAGNTGLPAEWSSGEVEGYKMYLDSLVRQEGSYSLRLQSAPDAKAQSFKAFSFVIPANFSGKEIELSGYIKTSFVTGYAGLWMRIDGTRGVLEFDNMQKQNIKGTADWKLYSIKLKLPKDGEQIYIGGLLSGEGTVWFDNLTLKVDGADMSAIKLNAERQVKALQDTAFRKGTTISLGVPTKQQIANLAVLGRVWGFLKYHHPAVAAGDYNWDNELFRILPSVLEAASADERSKLLTVWLDKLGPLPADKGTDTSRIDDVVLTPDLRWLNDNKLFSPTLSLRLNEVYQHRNSGRNYYISLVPGVQNPQFQHEDTYPGMNPTDGGLRMLSLFRYWNIIQYFFPYRHLIKEDWPAVLDEFIPVFAMANTAEAYTLATMALIARVQDSHAGIWGNSPALDKWKGLYRAPVQARFVDNQAVVTGYYHPEKGAASGLKTGDVITHIDKQTIADWVKQKFPYYQGSNEPTRLRNMAQDLLRGSSAEVDVSITRDGKPMTLAVKRYLRNELPMNLNLDWMSVPHDTSFRMLPGSIGLIFPARIKNSHVPAIQKATANAKGIIVDMRCYPADFIVFTLGNYFVDKPTPFVKFSYGSIANPGLFMMSSPLNVGKKGGAHFPGKVVILVNELSQSNAEYTTMAFRASPNVVVVGSQTAGADGNISQFYLPGAISTAISGIGVYYPDGRETQRIGIVPDVMVKPTIEGIRSGHDELMRKAIDIINESGSTKP</sequence>
<dbReference type="GO" id="GO:0030288">
    <property type="term" value="C:outer membrane-bounded periplasmic space"/>
    <property type="evidence" value="ECO:0007669"/>
    <property type="project" value="TreeGrafter"/>
</dbReference>
<dbReference type="GO" id="GO:0007165">
    <property type="term" value="P:signal transduction"/>
    <property type="evidence" value="ECO:0007669"/>
    <property type="project" value="TreeGrafter"/>
</dbReference>
<dbReference type="Gene3D" id="3.90.226.10">
    <property type="entry name" value="2-enoyl-CoA Hydratase, Chain A, domain 1"/>
    <property type="match status" value="1"/>
</dbReference>
<feature type="signal peptide" evidence="1">
    <location>
        <begin position="1"/>
        <end position="24"/>
    </location>
</feature>
<dbReference type="InterPro" id="IPR029045">
    <property type="entry name" value="ClpP/crotonase-like_dom_sf"/>
</dbReference>
<evidence type="ECO:0000313" key="4">
    <source>
        <dbReference type="Proteomes" id="UP000181790"/>
    </source>
</evidence>
<keyword evidence="1" id="KW-0732">Signal</keyword>
<evidence type="ECO:0000313" key="3">
    <source>
        <dbReference type="EMBL" id="OIN57479.1"/>
    </source>
</evidence>
<dbReference type="GO" id="GO:0008236">
    <property type="term" value="F:serine-type peptidase activity"/>
    <property type="evidence" value="ECO:0007669"/>
    <property type="project" value="InterPro"/>
</dbReference>
<reference evidence="3 4" key="1">
    <citation type="submission" date="2016-10" db="EMBL/GenBank/DDBJ databases">
        <title>Arsenicibacter rosenii gen. nov., sp. nov., an efficient arsenic-methylating bacterium isolated from an arsenic-contaminated paddy soil.</title>
        <authorList>
            <person name="Huang K."/>
        </authorList>
    </citation>
    <scope>NUCLEOTIDE SEQUENCE [LARGE SCALE GENOMIC DNA]</scope>
    <source>
        <strain evidence="3 4">SM-1</strain>
    </source>
</reference>
<dbReference type="Pfam" id="PF03572">
    <property type="entry name" value="Peptidase_S41"/>
    <property type="match status" value="1"/>
</dbReference>
<comment type="caution">
    <text evidence="3">The sequence shown here is derived from an EMBL/GenBank/DDBJ whole genome shotgun (WGS) entry which is preliminary data.</text>
</comment>
<dbReference type="AlphaFoldDB" id="A0A1S2VFJ3"/>
<dbReference type="EMBL" id="MORL01000012">
    <property type="protein sequence ID" value="OIN57479.1"/>
    <property type="molecule type" value="Genomic_DNA"/>
</dbReference>
<feature type="domain" description="Tail specific protease" evidence="2">
    <location>
        <begin position="523"/>
        <end position="726"/>
    </location>
</feature>
<dbReference type="RefSeq" id="WP_071504940.1">
    <property type="nucleotide sequence ID" value="NZ_MORL01000012.1"/>
</dbReference>
<dbReference type="Gene3D" id="2.60.120.260">
    <property type="entry name" value="Galactose-binding domain-like"/>
    <property type="match status" value="1"/>
</dbReference>
<dbReference type="PANTHER" id="PTHR32060:SF30">
    <property type="entry name" value="CARBOXY-TERMINAL PROCESSING PROTEASE CTPA"/>
    <property type="match status" value="1"/>
</dbReference>
<dbReference type="InterPro" id="IPR036034">
    <property type="entry name" value="PDZ_sf"/>
</dbReference>
<dbReference type="PANTHER" id="PTHR32060">
    <property type="entry name" value="TAIL-SPECIFIC PROTEASE"/>
    <property type="match status" value="1"/>
</dbReference>
<keyword evidence="4" id="KW-1185">Reference proteome</keyword>
<evidence type="ECO:0000259" key="2">
    <source>
        <dbReference type="SMART" id="SM00245"/>
    </source>
</evidence>
<dbReference type="SUPFAM" id="SSF52096">
    <property type="entry name" value="ClpP/crotonase"/>
    <property type="match status" value="1"/>
</dbReference>
<dbReference type="OrthoDB" id="5379939at2"/>
<dbReference type="InterPro" id="IPR005151">
    <property type="entry name" value="Tail-specific_protease"/>
</dbReference>
<evidence type="ECO:0000256" key="1">
    <source>
        <dbReference type="SAM" id="SignalP"/>
    </source>
</evidence>
<dbReference type="SMART" id="SM00245">
    <property type="entry name" value="TSPc"/>
    <property type="match status" value="1"/>
</dbReference>
<organism evidence="3 4">
    <name type="scientific">Arsenicibacter rosenii</name>
    <dbReference type="NCBI Taxonomy" id="1750698"/>
    <lineage>
        <taxon>Bacteria</taxon>
        <taxon>Pseudomonadati</taxon>
        <taxon>Bacteroidota</taxon>
        <taxon>Cytophagia</taxon>
        <taxon>Cytophagales</taxon>
        <taxon>Spirosomataceae</taxon>
        <taxon>Arsenicibacter</taxon>
    </lineage>
</organism>
<proteinExistence type="predicted"/>
<accession>A0A1S2VFJ3</accession>
<dbReference type="CDD" id="cd07562">
    <property type="entry name" value="Peptidase_S41_TRI"/>
    <property type="match status" value="1"/>
</dbReference>
<feature type="chain" id="PRO_5010324243" description="Tail specific protease domain-containing protein" evidence="1">
    <location>
        <begin position="25"/>
        <end position="755"/>
    </location>
</feature>
<dbReference type="GO" id="GO:0004175">
    <property type="term" value="F:endopeptidase activity"/>
    <property type="evidence" value="ECO:0007669"/>
    <property type="project" value="TreeGrafter"/>
</dbReference>